<comment type="subcellular location">
    <subcellularLocation>
        <location evidence="1">Cell membrane</location>
        <topology evidence="1">Multi-pass membrane protein</topology>
    </subcellularLocation>
</comment>
<dbReference type="Pfam" id="PF00990">
    <property type="entry name" value="GGDEF"/>
    <property type="match status" value="1"/>
</dbReference>
<keyword evidence="5 6" id="KW-0472">Membrane</keyword>
<dbReference type="Gene3D" id="3.30.70.270">
    <property type="match status" value="1"/>
</dbReference>
<dbReference type="InterPro" id="IPR029787">
    <property type="entry name" value="Nucleotide_cyclase"/>
</dbReference>
<accession>A0ABS4RAX8</accession>
<dbReference type="NCBIfam" id="TIGR00254">
    <property type="entry name" value="GGDEF"/>
    <property type="match status" value="1"/>
</dbReference>
<name>A0ABS4RAX8_9BACI</name>
<evidence type="ECO:0000256" key="3">
    <source>
        <dbReference type="ARBA" id="ARBA00022692"/>
    </source>
</evidence>
<comment type="caution">
    <text evidence="8">The sequence shown here is derived from an EMBL/GenBank/DDBJ whole genome shotgun (WGS) entry which is preliminary data.</text>
</comment>
<proteinExistence type="predicted"/>
<dbReference type="InterPro" id="IPR033479">
    <property type="entry name" value="dCache_1"/>
</dbReference>
<dbReference type="SUPFAM" id="SSF55073">
    <property type="entry name" value="Nucleotide cyclase"/>
    <property type="match status" value="1"/>
</dbReference>
<evidence type="ECO:0000256" key="5">
    <source>
        <dbReference type="ARBA" id="ARBA00023136"/>
    </source>
</evidence>
<keyword evidence="3 6" id="KW-0812">Transmembrane</keyword>
<dbReference type="RefSeq" id="WP_162840483.1">
    <property type="nucleotide sequence ID" value="NZ_JAGIKZ010000001.1"/>
</dbReference>
<evidence type="ECO:0000313" key="9">
    <source>
        <dbReference type="Proteomes" id="UP001519293"/>
    </source>
</evidence>
<dbReference type="Pfam" id="PF02743">
    <property type="entry name" value="dCache_1"/>
    <property type="match status" value="1"/>
</dbReference>
<protein>
    <submittedName>
        <fullName evidence="8">Diguanylate cyclase (GGDEF)-like protein</fullName>
    </submittedName>
</protein>
<dbReference type="EMBL" id="JAGIKZ010000001">
    <property type="protein sequence ID" value="MBP2239531.1"/>
    <property type="molecule type" value="Genomic_DNA"/>
</dbReference>
<feature type="domain" description="GGDEF" evidence="7">
    <location>
        <begin position="382"/>
        <end position="512"/>
    </location>
</feature>
<keyword evidence="2" id="KW-1003">Cell membrane</keyword>
<sequence length="513" mass="57802">MRLSIKLLILGLLAFAMLGTYIGSVISSQIVSKKTLENNYLIENEFYAKKLADITNLHFTDMISNLKVKARDKDYLSIDPAIIYQNLYELMHSTTYYNSTWFVDRNGIVIASAPDINLEGTKANTVGVNQALATKRPTVSVPYVGIHGKLVILLSAPVFDDSGMYLGFVGGTIHLHEENSLKAILGQHPKHQSNAYVYVVDSQGTIIYHPKLNRINDNVKENKVVKELIKGNSGSQELINSKGQKMLAGYAVAETANGWGIVSQTPKEAVTKPTWELGKQISLVMIPFIIFVFILTIILLIKIVNPIRDLAIYAQQITNNQSIPTDKIPDWYFEIKELKRTLLISIDYYQKKLHSAEWESKRDFLTGLYNRRALETLTFKSDKCAIILFDVDNFKRVNDQYGHLAGDEVLKFIAKLVSENIFESDLCFRWGGEEFLIILPEVELEQAFLVAERLRQTFESTNSPIGKPVTVSIGIGHIPDTAVHFSELLDITDQALYQAKQEGRNRIIVAARK</sequence>
<organism evidence="8 9">
    <name type="scientific">Cytobacillus eiseniae</name>
    <dbReference type="NCBI Taxonomy" id="762947"/>
    <lineage>
        <taxon>Bacteria</taxon>
        <taxon>Bacillati</taxon>
        <taxon>Bacillota</taxon>
        <taxon>Bacilli</taxon>
        <taxon>Bacillales</taxon>
        <taxon>Bacillaceae</taxon>
        <taxon>Cytobacillus</taxon>
    </lineage>
</organism>
<feature type="transmembrane region" description="Helical" evidence="6">
    <location>
        <begin position="281"/>
        <end position="301"/>
    </location>
</feature>
<dbReference type="InterPro" id="IPR043128">
    <property type="entry name" value="Rev_trsase/Diguanyl_cyclase"/>
</dbReference>
<dbReference type="PANTHER" id="PTHR45138:SF9">
    <property type="entry name" value="DIGUANYLATE CYCLASE DGCM-RELATED"/>
    <property type="match status" value="1"/>
</dbReference>
<dbReference type="CDD" id="cd01949">
    <property type="entry name" value="GGDEF"/>
    <property type="match status" value="1"/>
</dbReference>
<evidence type="ECO:0000256" key="2">
    <source>
        <dbReference type="ARBA" id="ARBA00022475"/>
    </source>
</evidence>
<dbReference type="Proteomes" id="UP001519293">
    <property type="component" value="Unassembled WGS sequence"/>
</dbReference>
<evidence type="ECO:0000256" key="4">
    <source>
        <dbReference type="ARBA" id="ARBA00022989"/>
    </source>
</evidence>
<dbReference type="InterPro" id="IPR000160">
    <property type="entry name" value="GGDEF_dom"/>
</dbReference>
<dbReference type="Gene3D" id="3.30.450.20">
    <property type="entry name" value="PAS domain"/>
    <property type="match status" value="1"/>
</dbReference>
<dbReference type="PANTHER" id="PTHR45138">
    <property type="entry name" value="REGULATORY COMPONENTS OF SENSORY TRANSDUCTION SYSTEM"/>
    <property type="match status" value="1"/>
</dbReference>
<dbReference type="SMART" id="SM00267">
    <property type="entry name" value="GGDEF"/>
    <property type="match status" value="1"/>
</dbReference>
<keyword evidence="4 6" id="KW-1133">Transmembrane helix</keyword>
<reference evidence="8 9" key="1">
    <citation type="submission" date="2021-03" db="EMBL/GenBank/DDBJ databases">
        <title>Genomic Encyclopedia of Type Strains, Phase IV (KMG-IV): sequencing the most valuable type-strain genomes for metagenomic binning, comparative biology and taxonomic classification.</title>
        <authorList>
            <person name="Goeker M."/>
        </authorList>
    </citation>
    <scope>NUCLEOTIDE SEQUENCE [LARGE SCALE GENOMIC DNA]</scope>
    <source>
        <strain evidence="8 9">DSM 26675</strain>
    </source>
</reference>
<evidence type="ECO:0000256" key="1">
    <source>
        <dbReference type="ARBA" id="ARBA00004651"/>
    </source>
</evidence>
<evidence type="ECO:0000313" key="8">
    <source>
        <dbReference type="EMBL" id="MBP2239531.1"/>
    </source>
</evidence>
<keyword evidence="9" id="KW-1185">Reference proteome</keyword>
<evidence type="ECO:0000256" key="6">
    <source>
        <dbReference type="SAM" id="Phobius"/>
    </source>
</evidence>
<gene>
    <name evidence="8" type="ORF">J2Z40_000084</name>
</gene>
<dbReference type="SUPFAM" id="SSF103190">
    <property type="entry name" value="Sensory domain-like"/>
    <property type="match status" value="2"/>
</dbReference>
<dbReference type="InterPro" id="IPR029151">
    <property type="entry name" value="Sensor-like_sf"/>
</dbReference>
<evidence type="ECO:0000259" key="7">
    <source>
        <dbReference type="PROSITE" id="PS50887"/>
    </source>
</evidence>
<dbReference type="PROSITE" id="PS50887">
    <property type="entry name" value="GGDEF"/>
    <property type="match status" value="1"/>
</dbReference>
<dbReference type="CDD" id="cd12912">
    <property type="entry name" value="PDC2_MCP_like"/>
    <property type="match status" value="1"/>
</dbReference>
<dbReference type="InterPro" id="IPR050469">
    <property type="entry name" value="Diguanylate_Cyclase"/>
</dbReference>
<dbReference type="CDD" id="cd18773">
    <property type="entry name" value="PDC1_HK_sensor"/>
    <property type="match status" value="1"/>
</dbReference>